<geneLocation type="plasmid" evidence="3 5">
    <name>unnamed1</name>
</geneLocation>
<dbReference type="SMART" id="SM00860">
    <property type="entry name" value="SMI1_KNR4"/>
    <property type="match status" value="1"/>
</dbReference>
<organism evidence="2 4">
    <name type="scientific">Candidatus Chlorohelix allophototropha</name>
    <dbReference type="NCBI Taxonomy" id="3003348"/>
    <lineage>
        <taxon>Bacteria</taxon>
        <taxon>Bacillati</taxon>
        <taxon>Chloroflexota</taxon>
        <taxon>Chloroflexia</taxon>
        <taxon>Candidatus Chloroheliales</taxon>
        <taxon>Candidatus Chloroheliaceae</taxon>
        <taxon>Candidatus Chlorohelix</taxon>
    </lineage>
</organism>
<evidence type="ECO:0000313" key="2">
    <source>
        <dbReference type="EMBL" id="NWJ46824.1"/>
    </source>
</evidence>
<dbReference type="EMBL" id="CP128401">
    <property type="protein sequence ID" value="WJW70191.1"/>
    <property type="molecule type" value="Genomic_DNA"/>
</dbReference>
<dbReference type="Proteomes" id="UP000521676">
    <property type="component" value="Unassembled WGS sequence"/>
</dbReference>
<dbReference type="RefSeq" id="WP_341472068.1">
    <property type="nucleotide sequence ID" value="NZ_CP128401.1"/>
</dbReference>
<evidence type="ECO:0000313" key="4">
    <source>
        <dbReference type="Proteomes" id="UP000521676"/>
    </source>
</evidence>
<protein>
    <submittedName>
        <fullName evidence="2">SMI1/KNR4 family protein</fullName>
    </submittedName>
</protein>
<dbReference type="AlphaFoldDB" id="A0A8T7M413"/>
<feature type="domain" description="Knr4/Smi1-like" evidence="1">
    <location>
        <begin position="2"/>
        <end position="135"/>
    </location>
</feature>
<keyword evidence="5" id="KW-1185">Reference proteome</keyword>
<dbReference type="EMBL" id="JACATZ010000001">
    <property type="protein sequence ID" value="NWJ46824.1"/>
    <property type="molecule type" value="Genomic_DNA"/>
</dbReference>
<dbReference type="InterPro" id="IPR018958">
    <property type="entry name" value="Knr4/Smi1-like_dom"/>
</dbReference>
<name>A0A8T7M413_9CHLR</name>
<dbReference type="Proteomes" id="UP001431572">
    <property type="component" value="Plasmid unnamed1"/>
</dbReference>
<evidence type="ECO:0000313" key="5">
    <source>
        <dbReference type="Proteomes" id="UP001431572"/>
    </source>
</evidence>
<proteinExistence type="predicted"/>
<evidence type="ECO:0000259" key="1">
    <source>
        <dbReference type="SMART" id="SM00860"/>
    </source>
</evidence>
<dbReference type="InterPro" id="IPR037883">
    <property type="entry name" value="Knr4/Smi1-like_sf"/>
</dbReference>
<gene>
    <name evidence="2" type="ORF">HXX08_13230</name>
    <name evidence="3" type="ORF">OZ401_004699</name>
</gene>
<dbReference type="Pfam" id="PF09346">
    <property type="entry name" value="SMI1_KNR4"/>
    <property type="match status" value="1"/>
</dbReference>
<evidence type="ECO:0000313" key="3">
    <source>
        <dbReference type="EMBL" id="WJW70191.1"/>
    </source>
</evidence>
<accession>A0A8T7M413</accession>
<dbReference type="SUPFAM" id="SSF160631">
    <property type="entry name" value="SMI1/KNR4-like"/>
    <property type="match status" value="1"/>
</dbReference>
<reference evidence="3" key="2">
    <citation type="journal article" date="2024" name="Nature">
        <title>Anoxygenic phototroph of the Chloroflexota uses a type I reaction centre.</title>
        <authorList>
            <person name="Tsuji J.M."/>
            <person name="Shaw N.A."/>
            <person name="Nagashima S."/>
            <person name="Venkiteswaran J.J."/>
            <person name="Schiff S.L."/>
            <person name="Watanabe T."/>
            <person name="Fukui M."/>
            <person name="Hanada S."/>
            <person name="Tank M."/>
            <person name="Neufeld J.D."/>
        </authorList>
    </citation>
    <scope>NUCLEOTIDE SEQUENCE</scope>
    <source>
        <strain evidence="3">L227-S17</strain>
        <plasmid evidence="3 5">unnamed1</plasmid>
    </source>
</reference>
<dbReference type="Gene3D" id="3.40.1580.10">
    <property type="entry name" value="SMI1/KNR4-like"/>
    <property type="match status" value="1"/>
</dbReference>
<sequence>MSAIQQAEKELGVQFPDSYCAFLLEHNGGHPLQSSFPLTEELLTPRGSIHWFFCIDKSSVYDIRKKMRTYEDRVPSNFLTIAADPGGNLICISFKGVDAGKVYYWDHEGELDKSSVDSYENVYLIANTFEEFINSLTEEDLLETSR</sequence>
<keyword evidence="3" id="KW-0614">Plasmid</keyword>
<reference evidence="2 4" key="1">
    <citation type="submission" date="2020-06" db="EMBL/GenBank/DDBJ databases">
        <title>Anoxygenic phototrophic Chloroflexota member uses a Type I reaction center.</title>
        <authorList>
            <person name="Tsuji J.M."/>
            <person name="Shaw N.A."/>
            <person name="Nagashima S."/>
            <person name="Venkiteswaran J."/>
            <person name="Schiff S.L."/>
            <person name="Hanada S."/>
            <person name="Tank M."/>
            <person name="Neufeld J.D."/>
        </authorList>
    </citation>
    <scope>NUCLEOTIDE SEQUENCE [LARGE SCALE GENOMIC DNA]</scope>
    <source>
        <strain evidence="2">L227-S17</strain>
    </source>
</reference>